<reference evidence="11" key="1">
    <citation type="submission" date="2022-11" db="EMBL/GenBank/DDBJ databases">
        <authorList>
            <person name="Hyden B.L."/>
            <person name="Feng K."/>
            <person name="Yates T."/>
            <person name="Jawdy S."/>
            <person name="Smart L.B."/>
            <person name="Muchero W."/>
        </authorList>
    </citation>
    <scope>NUCLEOTIDE SEQUENCE</scope>
    <source>
        <tissue evidence="11">Shoot tip</tissue>
    </source>
</reference>
<evidence type="ECO:0000256" key="2">
    <source>
        <dbReference type="ARBA" id="ARBA00008574"/>
    </source>
</evidence>
<feature type="compositionally biased region" description="Low complexity" evidence="9">
    <location>
        <begin position="126"/>
        <end position="146"/>
    </location>
</feature>
<protein>
    <recommendedName>
        <fullName evidence="8">S-acyltransferase</fullName>
        <ecNumber evidence="8">2.3.1.225</ecNumber>
    </recommendedName>
    <alternativeName>
        <fullName evidence="8">Palmitoyltransferase</fullName>
    </alternativeName>
</protein>
<feature type="compositionally biased region" description="Polar residues" evidence="9">
    <location>
        <begin position="694"/>
        <end position="705"/>
    </location>
</feature>
<feature type="region of interest" description="Disordered" evidence="9">
    <location>
        <begin position="649"/>
        <end position="705"/>
    </location>
</feature>
<dbReference type="GO" id="GO:0006612">
    <property type="term" value="P:protein targeting to membrane"/>
    <property type="evidence" value="ECO:0007669"/>
    <property type="project" value="TreeGrafter"/>
</dbReference>
<dbReference type="InterPro" id="IPR001594">
    <property type="entry name" value="Palmitoyltrfase_DHHC"/>
</dbReference>
<evidence type="ECO:0000256" key="5">
    <source>
        <dbReference type="ARBA" id="ARBA00022989"/>
    </source>
</evidence>
<feature type="compositionally biased region" description="Low complexity" evidence="9">
    <location>
        <begin position="454"/>
        <end position="466"/>
    </location>
</feature>
<dbReference type="Proteomes" id="UP001151752">
    <property type="component" value="Chromosome 16"/>
</dbReference>
<comment type="catalytic activity">
    <reaction evidence="8">
        <text>L-cysteinyl-[protein] + hexadecanoyl-CoA = S-hexadecanoyl-L-cysteinyl-[protein] + CoA</text>
        <dbReference type="Rhea" id="RHEA:36683"/>
        <dbReference type="Rhea" id="RHEA-COMP:10131"/>
        <dbReference type="Rhea" id="RHEA-COMP:11032"/>
        <dbReference type="ChEBI" id="CHEBI:29950"/>
        <dbReference type="ChEBI" id="CHEBI:57287"/>
        <dbReference type="ChEBI" id="CHEBI:57379"/>
        <dbReference type="ChEBI" id="CHEBI:74151"/>
        <dbReference type="EC" id="2.3.1.225"/>
    </reaction>
</comment>
<comment type="subcellular location">
    <subcellularLocation>
        <location evidence="1">Endomembrane system</location>
        <topology evidence="1">Multi-pass membrane protein</topology>
    </subcellularLocation>
</comment>
<proteinExistence type="inferred from homology"/>
<dbReference type="Pfam" id="PF01529">
    <property type="entry name" value="DHHC"/>
    <property type="match status" value="1"/>
</dbReference>
<evidence type="ECO:0000256" key="8">
    <source>
        <dbReference type="RuleBase" id="RU079119"/>
    </source>
</evidence>
<dbReference type="PANTHER" id="PTHR22883">
    <property type="entry name" value="ZINC FINGER DHHC DOMAIN CONTAINING PROTEIN"/>
    <property type="match status" value="1"/>
</dbReference>
<evidence type="ECO:0000259" key="10">
    <source>
        <dbReference type="Pfam" id="PF01529"/>
    </source>
</evidence>
<feature type="domain" description="Palmitoyltransferase DHHC" evidence="10">
    <location>
        <begin position="201"/>
        <end position="327"/>
    </location>
</feature>
<evidence type="ECO:0000313" key="11">
    <source>
        <dbReference type="EMBL" id="KAJ6779031.1"/>
    </source>
</evidence>
<comment type="caution">
    <text evidence="11">The sequence shown here is derived from an EMBL/GenBank/DDBJ whole genome shotgun (WGS) entry which is preliminary data.</text>
</comment>
<sequence length="705" mass="76265">MVRKHGWQLPAHTFQVVAITVFCLLVIAFYAFLAPFLGGKIWEYVLIGTYTPVRMKAPLLCRNSPASIDLSPALLVFILYVRSTAINPADPGIMSKFNSDDVANKVNVKHGKAVKDLPGKFDETGSAMHSSFSSPSRSSIAPANSSRKGSVGEIERAETAGQPPSRKSSHNIGLIFCALFVYEDCRKQEGIGEQQSNGEDALFCTLCNAEVRKFSKHCRSCDKCVDGFDHHCRWLNNCVGYKNYVTFISLMAVSLVWLALEAGVGIAVFVRCFVNKQSMKVEIVDTLGNGFSIAPFATVVAVCTVVSILACVPLGELFFFHLILIRKVSDKETGYYFQFSGAIAGSATTGFSGGSSLGLQYKGAWCTPPRVFVDYQDEVVPHLDPGMVPSTIDPDAAGAQERGNKVPKRPVRISAWKLAKLDSAEAMRAAAKARASSSVLKPIDNHRLPDTECSSSGNVSVRSSASTDMGANKEFKNETRLTALGNSFAPSQGSRDEYEIGTQSISSFSSPTHVHESVTLSPLPQIHSLGRFKAATSAPGLVPDHPVTSKLHPTSLLRDVKRTSVVWNQEAGRYVSVPASASEARNRTAKQTVLPKFNSETVNDGRKQVVPPQQASSSIAKAPTRPAEKLMYTGDSIFFGGPLLSVPVRDGSRNEGSSGLREGQQRFALNLPRESRFKRDSVSNQLPVFVPGGSDSNNPSASGWR</sequence>
<feature type="region of interest" description="Disordered" evidence="9">
    <location>
        <begin position="125"/>
        <end position="168"/>
    </location>
</feature>
<keyword evidence="3 8" id="KW-0808">Transferase</keyword>
<keyword evidence="5 8" id="KW-1133">Transmembrane helix</keyword>
<evidence type="ECO:0000256" key="9">
    <source>
        <dbReference type="SAM" id="MobiDB-lite"/>
    </source>
</evidence>
<reference evidence="11" key="2">
    <citation type="journal article" date="2023" name="Int. J. Mol. Sci.">
        <title>De Novo Assembly and Annotation of 11 Diverse Shrub Willow (Salix) Genomes Reveals Novel Gene Organization in Sex-Linked Regions.</title>
        <authorList>
            <person name="Hyden B."/>
            <person name="Feng K."/>
            <person name="Yates T.B."/>
            <person name="Jawdy S."/>
            <person name="Cereghino C."/>
            <person name="Smart L.B."/>
            <person name="Muchero W."/>
        </authorList>
    </citation>
    <scope>NUCLEOTIDE SEQUENCE</scope>
    <source>
        <tissue evidence="11">Shoot tip</tissue>
    </source>
</reference>
<keyword evidence="4 8" id="KW-0812">Transmembrane</keyword>
<dbReference type="GO" id="GO:0005794">
    <property type="term" value="C:Golgi apparatus"/>
    <property type="evidence" value="ECO:0007669"/>
    <property type="project" value="TreeGrafter"/>
</dbReference>
<evidence type="ECO:0000256" key="1">
    <source>
        <dbReference type="ARBA" id="ARBA00004127"/>
    </source>
</evidence>
<feature type="transmembrane region" description="Helical" evidence="8">
    <location>
        <begin position="290"/>
        <end position="323"/>
    </location>
</feature>
<evidence type="ECO:0000256" key="6">
    <source>
        <dbReference type="ARBA" id="ARBA00023136"/>
    </source>
</evidence>
<organism evidence="11 12">
    <name type="scientific">Salix koriyanagi</name>
    <dbReference type="NCBI Taxonomy" id="2511006"/>
    <lineage>
        <taxon>Eukaryota</taxon>
        <taxon>Viridiplantae</taxon>
        <taxon>Streptophyta</taxon>
        <taxon>Embryophyta</taxon>
        <taxon>Tracheophyta</taxon>
        <taxon>Spermatophyta</taxon>
        <taxon>Magnoliopsida</taxon>
        <taxon>eudicotyledons</taxon>
        <taxon>Gunneridae</taxon>
        <taxon>Pentapetalae</taxon>
        <taxon>rosids</taxon>
        <taxon>fabids</taxon>
        <taxon>Malpighiales</taxon>
        <taxon>Salicaceae</taxon>
        <taxon>Saliceae</taxon>
        <taxon>Salix</taxon>
    </lineage>
</organism>
<dbReference type="PROSITE" id="PS50216">
    <property type="entry name" value="DHHC"/>
    <property type="match status" value="1"/>
</dbReference>
<keyword evidence="12" id="KW-1185">Reference proteome</keyword>
<evidence type="ECO:0000313" key="12">
    <source>
        <dbReference type="Proteomes" id="UP001151752"/>
    </source>
</evidence>
<gene>
    <name evidence="11" type="ORF">OIU74_002760</name>
</gene>
<dbReference type="EMBL" id="JAPFFM010000001">
    <property type="protein sequence ID" value="KAJ6779031.1"/>
    <property type="molecule type" value="Genomic_DNA"/>
</dbReference>
<keyword evidence="7 8" id="KW-0012">Acyltransferase</keyword>
<dbReference type="GO" id="GO:0005783">
    <property type="term" value="C:endoplasmic reticulum"/>
    <property type="evidence" value="ECO:0007669"/>
    <property type="project" value="TreeGrafter"/>
</dbReference>
<evidence type="ECO:0000256" key="4">
    <source>
        <dbReference type="ARBA" id="ARBA00022692"/>
    </source>
</evidence>
<accession>A0A9Q0X6N5</accession>
<evidence type="ECO:0000256" key="3">
    <source>
        <dbReference type="ARBA" id="ARBA00022679"/>
    </source>
</evidence>
<feature type="transmembrane region" description="Helical" evidence="8">
    <location>
        <begin position="12"/>
        <end position="33"/>
    </location>
</feature>
<feature type="region of interest" description="Disordered" evidence="9">
    <location>
        <begin position="603"/>
        <end position="622"/>
    </location>
</feature>
<dbReference type="GO" id="GO:0019706">
    <property type="term" value="F:protein-cysteine S-palmitoyltransferase activity"/>
    <property type="evidence" value="ECO:0007669"/>
    <property type="project" value="UniProtKB-EC"/>
</dbReference>
<evidence type="ECO:0000256" key="7">
    <source>
        <dbReference type="ARBA" id="ARBA00023315"/>
    </source>
</evidence>
<dbReference type="EC" id="2.3.1.225" evidence="8"/>
<feature type="region of interest" description="Disordered" evidence="9">
    <location>
        <begin position="446"/>
        <end position="474"/>
    </location>
</feature>
<feature type="transmembrane region" description="Helical" evidence="8">
    <location>
        <begin position="244"/>
        <end position="270"/>
    </location>
</feature>
<comment type="domain">
    <text evidence="8">The DHHC domain is required for palmitoyltransferase activity.</text>
</comment>
<comment type="similarity">
    <text evidence="2 8">Belongs to the DHHC palmitoyltransferase family.</text>
</comment>
<dbReference type="InterPro" id="IPR039859">
    <property type="entry name" value="PFA4/ZDH16/20/ERF2-like"/>
</dbReference>
<dbReference type="AlphaFoldDB" id="A0A9Q0X6N5"/>
<keyword evidence="6 8" id="KW-0472">Membrane</keyword>
<dbReference type="PANTHER" id="PTHR22883:SF203">
    <property type="entry name" value="PALMITOYLTRANSFERASE"/>
    <property type="match status" value="1"/>
</dbReference>
<name>A0A9Q0X6N5_9ROSI</name>